<dbReference type="GO" id="GO:0005886">
    <property type="term" value="C:plasma membrane"/>
    <property type="evidence" value="ECO:0007669"/>
    <property type="project" value="UniProtKB-SubCell"/>
</dbReference>
<dbReference type="GO" id="GO:0009103">
    <property type="term" value="P:lipopolysaccharide biosynthetic process"/>
    <property type="evidence" value="ECO:0007669"/>
    <property type="project" value="UniProtKB-ARBA"/>
</dbReference>
<feature type="transmembrane region" description="Helical" evidence="8">
    <location>
        <begin position="345"/>
        <end position="363"/>
    </location>
</feature>
<feature type="transmembrane region" description="Helical" evidence="8">
    <location>
        <begin position="131"/>
        <end position="149"/>
    </location>
</feature>
<dbReference type="PANTHER" id="PTHR33908:SF11">
    <property type="entry name" value="MEMBRANE PROTEIN"/>
    <property type="match status" value="1"/>
</dbReference>
<feature type="transmembrane region" description="Helical" evidence="8">
    <location>
        <begin position="195"/>
        <end position="215"/>
    </location>
</feature>
<protein>
    <submittedName>
        <fullName evidence="10">Glycosyltransferase family 39 protein</fullName>
    </submittedName>
</protein>
<evidence type="ECO:0000256" key="1">
    <source>
        <dbReference type="ARBA" id="ARBA00004651"/>
    </source>
</evidence>
<dbReference type="Pfam" id="PF13231">
    <property type="entry name" value="PMT_2"/>
    <property type="match status" value="1"/>
</dbReference>
<dbReference type="InterPro" id="IPR050297">
    <property type="entry name" value="LipidA_mod_glycosyltrf_83"/>
</dbReference>
<evidence type="ECO:0000256" key="7">
    <source>
        <dbReference type="ARBA" id="ARBA00023136"/>
    </source>
</evidence>
<feature type="transmembrane region" description="Helical" evidence="8">
    <location>
        <begin position="263"/>
        <end position="281"/>
    </location>
</feature>
<dbReference type="AlphaFoldDB" id="A0A8H2QJI2"/>
<keyword evidence="5 8" id="KW-0812">Transmembrane</keyword>
<gene>
    <name evidence="10" type="ORF">ES676_07580</name>
</gene>
<feature type="transmembrane region" description="Helical" evidence="8">
    <location>
        <begin position="288"/>
        <end position="308"/>
    </location>
</feature>
<proteinExistence type="predicted"/>
<feature type="transmembrane region" description="Helical" evidence="8">
    <location>
        <begin position="7"/>
        <end position="24"/>
    </location>
</feature>
<dbReference type="InterPro" id="IPR038731">
    <property type="entry name" value="RgtA/B/C-like"/>
</dbReference>
<keyword evidence="3" id="KW-0328">Glycosyltransferase</keyword>
<feature type="transmembrane region" description="Helical" evidence="8">
    <location>
        <begin position="156"/>
        <end position="183"/>
    </location>
</feature>
<evidence type="ECO:0000256" key="6">
    <source>
        <dbReference type="ARBA" id="ARBA00022989"/>
    </source>
</evidence>
<dbReference type="RefSeq" id="WP_148369718.1">
    <property type="nucleotide sequence ID" value="NZ_VSKM01000006.1"/>
</dbReference>
<feature type="transmembrane region" description="Helical" evidence="8">
    <location>
        <begin position="314"/>
        <end position="333"/>
    </location>
</feature>
<keyword evidence="2" id="KW-1003">Cell membrane</keyword>
<reference evidence="10 11" key="1">
    <citation type="submission" date="2019-08" db="EMBL/GenBank/DDBJ databases">
        <title>Genomes of Antarctic Bizionia species.</title>
        <authorList>
            <person name="Bowman J.P."/>
        </authorList>
    </citation>
    <scope>NUCLEOTIDE SEQUENCE [LARGE SCALE GENOMIC DNA]</scope>
    <source>
        <strain evidence="10 11">HFD</strain>
    </source>
</reference>
<accession>A0A8H2QJI2</accession>
<feature type="transmembrane region" description="Helical" evidence="8">
    <location>
        <begin position="107"/>
        <end position="125"/>
    </location>
</feature>
<keyword evidence="7 8" id="KW-0472">Membrane</keyword>
<sequence>MKHPIEIVITVTIGYLLAVFQYAFNRSLWLDEAKLALNIIDKNYLELADPLHSVQVAPVLYLWITKFFTSILGNSEYGLRLFPLVCFFISVILMIKVARQLTSNRVVIWFVTALFCLSPTLIFYASEVKQYGVDVMVVLLLYYLFFKPYKDEKTKLITLSLVGALCIFLSNISVIVLFTIGLYVLFFQRKSLKTLLIPGFVWLFAFGVYFILFVYNHPSTAGMQKYWTDAFMPTNPFSYEFWRWGLFTLKHIFTYVLGGTSQLVLYGVIAISFFMGLYFILKDKAYTLLFFIFVPIATHLILSALKLYPFSTRLLVYQVPLYVLVLGYGLGRLYSEGAKHYKKEVVATVAALPILIYVVILSFKLPYQNEHVRPIYQFVTDNIEVNEHIYIYSGNRNAYEYYSQIGVVNFKNKVILGANNRKDFSLHNQQLATLKGRVWLVFSHKYKSKTSKALEEDYILNYLKEKGGVVINLIEKENASLYLMAMH</sequence>
<comment type="caution">
    <text evidence="10">The sequence shown here is derived from an EMBL/GenBank/DDBJ whole genome shotgun (WGS) entry which is preliminary data.</text>
</comment>
<evidence type="ECO:0000256" key="3">
    <source>
        <dbReference type="ARBA" id="ARBA00022676"/>
    </source>
</evidence>
<feature type="transmembrane region" description="Helical" evidence="8">
    <location>
        <begin position="77"/>
        <end position="95"/>
    </location>
</feature>
<organism evidence="10 11">
    <name type="scientific">Bizionia saleffrena</name>
    <dbReference type="NCBI Taxonomy" id="291189"/>
    <lineage>
        <taxon>Bacteria</taxon>
        <taxon>Pseudomonadati</taxon>
        <taxon>Bacteroidota</taxon>
        <taxon>Flavobacteriia</taxon>
        <taxon>Flavobacteriales</taxon>
        <taxon>Flavobacteriaceae</taxon>
        <taxon>Bizionia</taxon>
    </lineage>
</organism>
<evidence type="ECO:0000259" key="9">
    <source>
        <dbReference type="Pfam" id="PF13231"/>
    </source>
</evidence>
<evidence type="ECO:0000313" key="11">
    <source>
        <dbReference type="Proteomes" id="UP000323324"/>
    </source>
</evidence>
<evidence type="ECO:0000313" key="10">
    <source>
        <dbReference type="EMBL" id="TYB74522.1"/>
    </source>
</evidence>
<keyword evidence="6 8" id="KW-1133">Transmembrane helix</keyword>
<evidence type="ECO:0000256" key="2">
    <source>
        <dbReference type="ARBA" id="ARBA00022475"/>
    </source>
</evidence>
<dbReference type="PANTHER" id="PTHR33908">
    <property type="entry name" value="MANNOSYLTRANSFERASE YKCB-RELATED"/>
    <property type="match status" value="1"/>
</dbReference>
<comment type="subcellular location">
    <subcellularLocation>
        <location evidence="1">Cell membrane</location>
        <topology evidence="1">Multi-pass membrane protein</topology>
    </subcellularLocation>
</comment>
<evidence type="ECO:0000256" key="5">
    <source>
        <dbReference type="ARBA" id="ARBA00022692"/>
    </source>
</evidence>
<evidence type="ECO:0000256" key="4">
    <source>
        <dbReference type="ARBA" id="ARBA00022679"/>
    </source>
</evidence>
<dbReference type="GO" id="GO:0016763">
    <property type="term" value="F:pentosyltransferase activity"/>
    <property type="evidence" value="ECO:0007669"/>
    <property type="project" value="TreeGrafter"/>
</dbReference>
<name>A0A8H2QJI2_9FLAO</name>
<feature type="domain" description="Glycosyltransferase RgtA/B/C/D-like" evidence="9">
    <location>
        <begin position="58"/>
        <end position="208"/>
    </location>
</feature>
<keyword evidence="4 10" id="KW-0808">Transferase</keyword>
<dbReference type="Proteomes" id="UP000323324">
    <property type="component" value="Unassembled WGS sequence"/>
</dbReference>
<dbReference type="EMBL" id="VSKM01000006">
    <property type="protein sequence ID" value="TYB74522.1"/>
    <property type="molecule type" value="Genomic_DNA"/>
</dbReference>
<keyword evidence="11" id="KW-1185">Reference proteome</keyword>
<evidence type="ECO:0000256" key="8">
    <source>
        <dbReference type="SAM" id="Phobius"/>
    </source>
</evidence>